<organism evidence="1 4">
    <name type="scientific">Chryseobacterium culicis</name>
    <dbReference type="NCBI Taxonomy" id="680127"/>
    <lineage>
        <taxon>Bacteria</taxon>
        <taxon>Pseudomonadati</taxon>
        <taxon>Bacteroidota</taxon>
        <taxon>Flavobacteriia</taxon>
        <taxon>Flavobacteriales</taxon>
        <taxon>Weeksellaceae</taxon>
        <taxon>Chryseobacterium group</taxon>
        <taxon>Chryseobacterium</taxon>
    </lineage>
</organism>
<reference evidence="3 4" key="1">
    <citation type="submission" date="2017-09" db="EMBL/GenBank/DDBJ databases">
        <title>Genomic, metabolic, and phenotypic characteristics of bacterial isolates from the natural microbiome of the model nematode Caenorhabditis elegans.</title>
        <authorList>
            <person name="Zimmermann J."/>
            <person name="Obeng N."/>
            <person name="Yang W."/>
            <person name="Obeng O."/>
            <person name="Kissoyan K."/>
            <person name="Pees B."/>
            <person name="Dirksen P."/>
            <person name="Hoppner M."/>
            <person name="Franke A."/>
            <person name="Rosenstiel P."/>
            <person name="Leippe M."/>
            <person name="Dierking K."/>
            <person name="Kaleta C."/>
            <person name="Schulenburg H."/>
        </authorList>
    </citation>
    <scope>NUCLEOTIDE SEQUENCE [LARGE SCALE GENOMIC DNA]</scope>
    <source>
        <strain evidence="1 4">MYb25</strain>
        <strain evidence="2 3">MYb44</strain>
    </source>
</reference>
<protein>
    <submittedName>
        <fullName evidence="1">Uncharacterized protein</fullName>
    </submittedName>
</protein>
<name>A0A2S9CQ37_CHRCI</name>
<evidence type="ECO:0000313" key="3">
    <source>
        <dbReference type="Proteomes" id="UP000238325"/>
    </source>
</evidence>
<accession>A0A2S9CQ37</accession>
<dbReference type="Proteomes" id="UP000238534">
    <property type="component" value="Unassembled WGS sequence"/>
</dbReference>
<dbReference type="EMBL" id="PCPP01000003">
    <property type="protein sequence ID" value="PRB82616.1"/>
    <property type="molecule type" value="Genomic_DNA"/>
</dbReference>
<keyword evidence="3" id="KW-1185">Reference proteome</keyword>
<dbReference type="EMBL" id="PCPH01000004">
    <property type="protein sequence ID" value="PRB88991.1"/>
    <property type="molecule type" value="Genomic_DNA"/>
</dbReference>
<dbReference type="OrthoDB" id="1262716at2"/>
<dbReference type="AlphaFoldDB" id="A0A2S9CQ37"/>
<evidence type="ECO:0000313" key="2">
    <source>
        <dbReference type="EMBL" id="PRB88991.1"/>
    </source>
</evidence>
<evidence type="ECO:0000313" key="4">
    <source>
        <dbReference type="Proteomes" id="UP000238534"/>
    </source>
</evidence>
<proteinExistence type="predicted"/>
<dbReference type="Proteomes" id="UP000238325">
    <property type="component" value="Unassembled WGS sequence"/>
</dbReference>
<evidence type="ECO:0000313" key="1">
    <source>
        <dbReference type="EMBL" id="PRB82616.1"/>
    </source>
</evidence>
<gene>
    <name evidence="1" type="ORF">CQ022_18195</name>
    <name evidence="2" type="ORF">CQ033_17090</name>
</gene>
<sequence length="145" mass="17198">MKKYILLLIFNLCLFSCYPQRSFSDIVYFLPSSVNEILIKEIQKSGNNNDIYMVLDKENTDTYILYLSNNNSPKNFWKEHTNRAVFLQEKLIPLYFYSDEYFSFAEKGEDILKKLGTEKGIKKVTYLRENVFNIKFKLNGEIVDE</sequence>
<comment type="caution">
    <text evidence="1">The sequence shown here is derived from an EMBL/GenBank/DDBJ whole genome shotgun (WGS) entry which is preliminary data.</text>
</comment>
<dbReference type="RefSeq" id="WP_105683722.1">
    <property type="nucleotide sequence ID" value="NZ_JBBGZD010000003.1"/>
</dbReference>